<protein>
    <recommendedName>
        <fullName evidence="3">N-acetylmuramoyl-L-alanine amidase</fullName>
        <ecNumber evidence="3">3.5.1.28</ecNumber>
    </recommendedName>
</protein>
<accession>A0A0J5P7Q6</accession>
<dbReference type="PROSITE" id="PS51782">
    <property type="entry name" value="LYSM"/>
    <property type="match status" value="1"/>
</dbReference>
<dbReference type="CDD" id="cd00118">
    <property type="entry name" value="LysM"/>
    <property type="match status" value="1"/>
</dbReference>
<dbReference type="Gene3D" id="3.10.350.10">
    <property type="entry name" value="LysM domain"/>
    <property type="match status" value="1"/>
</dbReference>
<keyword evidence="5" id="KW-0961">Cell wall biogenesis/degradation</keyword>
<dbReference type="PANTHER" id="PTHR30404">
    <property type="entry name" value="N-ACETYLMURAMOYL-L-ALANINE AMIDASE"/>
    <property type="match status" value="1"/>
</dbReference>
<dbReference type="RefSeq" id="WP_047976871.1">
    <property type="nucleotide sequence ID" value="NZ_JWIZ01000031.1"/>
</dbReference>
<keyword evidence="10" id="KW-1185">Reference proteome</keyword>
<dbReference type="CDD" id="cd02696">
    <property type="entry name" value="MurNAc-LAA"/>
    <property type="match status" value="1"/>
</dbReference>
<feature type="region of interest" description="Disordered" evidence="6">
    <location>
        <begin position="283"/>
        <end position="341"/>
    </location>
</feature>
<dbReference type="InterPro" id="IPR018392">
    <property type="entry name" value="LysM"/>
</dbReference>
<dbReference type="GO" id="GO:0071555">
    <property type="term" value="P:cell wall organization"/>
    <property type="evidence" value="ECO:0007669"/>
    <property type="project" value="UniProtKB-KW"/>
</dbReference>
<organism evidence="9 10">
    <name type="scientific">Muribacter muris</name>
    <dbReference type="NCBI Taxonomy" id="67855"/>
    <lineage>
        <taxon>Bacteria</taxon>
        <taxon>Pseudomonadati</taxon>
        <taxon>Pseudomonadota</taxon>
        <taxon>Gammaproteobacteria</taxon>
        <taxon>Pasteurellales</taxon>
        <taxon>Pasteurellaceae</taxon>
        <taxon>Muribacter</taxon>
    </lineage>
</organism>
<dbReference type="SUPFAM" id="SSF54106">
    <property type="entry name" value="LysM domain"/>
    <property type="match status" value="1"/>
</dbReference>
<dbReference type="Proteomes" id="UP000036270">
    <property type="component" value="Unassembled WGS sequence"/>
</dbReference>
<dbReference type="PATRIC" id="fig|67855.3.peg.1157"/>
<comment type="catalytic activity">
    <reaction evidence="1">
        <text>Hydrolyzes the link between N-acetylmuramoyl residues and L-amino acid residues in certain cell-wall glycopeptides.</text>
        <dbReference type="EC" id="3.5.1.28"/>
    </reaction>
</comment>
<dbReference type="GO" id="GO:0008745">
    <property type="term" value="F:N-acetylmuramoyl-L-alanine amidase activity"/>
    <property type="evidence" value="ECO:0007669"/>
    <property type="project" value="UniProtKB-EC"/>
</dbReference>
<dbReference type="EC" id="3.5.1.28" evidence="3"/>
<dbReference type="Pfam" id="PF01520">
    <property type="entry name" value="Amidase_3"/>
    <property type="match status" value="1"/>
</dbReference>
<reference evidence="9 10" key="1">
    <citation type="submission" date="2014-12" db="EMBL/GenBank/DDBJ databases">
        <title>Reclassification of Actinobacillus muris as Muribacter muris.</title>
        <authorList>
            <person name="Christensen H."/>
            <person name="Nicklas W."/>
            <person name="Bisgaard M."/>
        </authorList>
    </citation>
    <scope>NUCLEOTIDE SEQUENCE [LARGE SCALE GENOMIC DNA]</scope>
    <source>
        <strain evidence="9 10">Ackerman80-443D</strain>
    </source>
</reference>
<dbReference type="InterPro" id="IPR002508">
    <property type="entry name" value="MurNAc-LAA_cat"/>
</dbReference>
<evidence type="ECO:0000256" key="7">
    <source>
        <dbReference type="SAM" id="SignalP"/>
    </source>
</evidence>
<feature type="compositionally biased region" description="Basic and acidic residues" evidence="6">
    <location>
        <begin position="287"/>
        <end position="310"/>
    </location>
</feature>
<feature type="chain" id="PRO_5005262797" description="N-acetylmuramoyl-L-alanine amidase" evidence="7">
    <location>
        <begin position="24"/>
        <end position="385"/>
    </location>
</feature>
<evidence type="ECO:0000313" key="9">
    <source>
        <dbReference type="EMBL" id="KMK51534.1"/>
    </source>
</evidence>
<proteinExistence type="inferred from homology"/>
<comment type="caution">
    <text evidence="9">The sequence shown here is derived from an EMBL/GenBank/DDBJ whole genome shotgun (WGS) entry which is preliminary data.</text>
</comment>
<dbReference type="SMART" id="SM00646">
    <property type="entry name" value="Ami_3"/>
    <property type="match status" value="1"/>
</dbReference>
<evidence type="ECO:0000256" key="3">
    <source>
        <dbReference type="ARBA" id="ARBA00011901"/>
    </source>
</evidence>
<dbReference type="SMART" id="SM00257">
    <property type="entry name" value="LysM"/>
    <property type="match status" value="1"/>
</dbReference>
<comment type="similarity">
    <text evidence="2">Belongs to the N-acetylmuramoyl-L-alanine amidase 3 family.</text>
</comment>
<evidence type="ECO:0000256" key="2">
    <source>
        <dbReference type="ARBA" id="ARBA00010860"/>
    </source>
</evidence>
<dbReference type="GO" id="GO:0009253">
    <property type="term" value="P:peptidoglycan catabolic process"/>
    <property type="evidence" value="ECO:0007669"/>
    <property type="project" value="InterPro"/>
</dbReference>
<dbReference type="Gene3D" id="3.40.630.40">
    <property type="entry name" value="Zn-dependent exopeptidases"/>
    <property type="match status" value="1"/>
</dbReference>
<feature type="domain" description="LysM" evidence="8">
    <location>
        <begin position="341"/>
        <end position="384"/>
    </location>
</feature>
<name>A0A0J5P7Q6_9PAST</name>
<dbReference type="PANTHER" id="PTHR30404:SF6">
    <property type="entry name" value="N-ACETYLMURAMOYL-L-ALANINE AMIDASE AMIB"/>
    <property type="match status" value="1"/>
</dbReference>
<keyword evidence="7" id="KW-0732">Signal</keyword>
<dbReference type="InterPro" id="IPR050695">
    <property type="entry name" value="N-acetylmuramoyl_amidase_3"/>
</dbReference>
<evidence type="ECO:0000259" key="8">
    <source>
        <dbReference type="PROSITE" id="PS51782"/>
    </source>
</evidence>
<dbReference type="GO" id="GO:0030288">
    <property type="term" value="C:outer membrane-bounded periplasmic space"/>
    <property type="evidence" value="ECO:0007669"/>
    <property type="project" value="TreeGrafter"/>
</dbReference>
<evidence type="ECO:0000313" key="10">
    <source>
        <dbReference type="Proteomes" id="UP000036270"/>
    </source>
</evidence>
<dbReference type="InterPro" id="IPR036779">
    <property type="entry name" value="LysM_dom_sf"/>
</dbReference>
<sequence>MKNKCLTYLQTAVIGLCLSVSVAARTVVAIDAGHGGKDPGAIGKTLGVKEKDVTLAIARELKGMLDADPNFKAVMTRNRDYFIPLPNRTEIARKNRANFLISIHADSSPSSENLKGASVWVLSNRRANDELGKWLEDHEKQSELLGGAGSVLAHTNERYLNQTVLDLQFSHAQRSGYELGKAVLGKLSNITPLVKSSPQHASLSVLRSPDIPSILVETGFLSNAVEEQKLATAAYRRQIARAIYNGLVAYRNAHPALSRKVAYKAAKNGPQADSVKNVLADMAKNAPKTDKKESSVAKGKEKSEPKESKQKQTPMTQGKSAKATADNPKADNAKSVDPNAAFHIVKQDETLYSIARMYKTSPEKLSKLNNIKDNKIVVGKKLKLK</sequence>
<keyword evidence="4" id="KW-0378">Hydrolase</keyword>
<evidence type="ECO:0000256" key="1">
    <source>
        <dbReference type="ARBA" id="ARBA00001561"/>
    </source>
</evidence>
<dbReference type="AlphaFoldDB" id="A0A0J5P7Q6"/>
<evidence type="ECO:0000256" key="4">
    <source>
        <dbReference type="ARBA" id="ARBA00022801"/>
    </source>
</evidence>
<dbReference type="EMBL" id="JWIZ01000031">
    <property type="protein sequence ID" value="KMK51534.1"/>
    <property type="molecule type" value="Genomic_DNA"/>
</dbReference>
<evidence type="ECO:0000256" key="5">
    <source>
        <dbReference type="ARBA" id="ARBA00023316"/>
    </source>
</evidence>
<dbReference type="SUPFAM" id="SSF53187">
    <property type="entry name" value="Zn-dependent exopeptidases"/>
    <property type="match status" value="1"/>
</dbReference>
<dbReference type="STRING" id="67855.RO21_05890"/>
<evidence type="ECO:0000256" key="6">
    <source>
        <dbReference type="SAM" id="MobiDB-lite"/>
    </source>
</evidence>
<dbReference type="Pfam" id="PF01476">
    <property type="entry name" value="LysM"/>
    <property type="match status" value="1"/>
</dbReference>
<gene>
    <name evidence="9" type="ORF">RO21_05890</name>
</gene>
<feature type="signal peptide" evidence="7">
    <location>
        <begin position="1"/>
        <end position="23"/>
    </location>
</feature>